<keyword evidence="6 8" id="KW-1133">Transmembrane helix</keyword>
<dbReference type="PANTHER" id="PTHR43398">
    <property type="entry name" value="DOLICHOL-PHOSPHATE MANNOSYLTRANSFERASE SUBUNIT 1"/>
    <property type="match status" value="1"/>
</dbReference>
<evidence type="ECO:0000313" key="11">
    <source>
        <dbReference type="EMBL" id="MEX1661673.1"/>
    </source>
</evidence>
<comment type="subcellular location">
    <subcellularLocation>
        <location evidence="1">Membrane</location>
        <topology evidence="1">Multi-pass membrane protein</topology>
    </subcellularLocation>
</comment>
<reference evidence="11 12" key="1">
    <citation type="journal article" date="2011" name="Int. J. Syst. Evol. Microbiol.">
        <title>Zhongshania antarctica gen. nov., sp. nov. and Zhongshania guokunii sp. nov., gammaproteobacteria respectively isolated from coastal attached (fast) ice and surface seawater of the Antarctic.</title>
        <authorList>
            <person name="Li H.J."/>
            <person name="Zhang X.Y."/>
            <person name="Chen C.X."/>
            <person name="Zhang Y.J."/>
            <person name="Gao Z.M."/>
            <person name="Yu Y."/>
            <person name="Chen X.L."/>
            <person name="Chen B."/>
            <person name="Zhang Y.Z."/>
        </authorList>
    </citation>
    <scope>NUCLEOTIDE SEQUENCE [LARGE SCALE GENOMIC DNA]</scope>
    <source>
        <strain evidence="11 12">15-R06ZXC-3</strain>
    </source>
</reference>
<comment type="similarity">
    <text evidence="2">Belongs to the glycosyltransferase 2 family.</text>
</comment>
<dbReference type="CDD" id="cd06442">
    <property type="entry name" value="DPM1_like"/>
    <property type="match status" value="1"/>
</dbReference>
<evidence type="ECO:0000259" key="10">
    <source>
        <dbReference type="Pfam" id="PF04138"/>
    </source>
</evidence>
<dbReference type="InterPro" id="IPR007267">
    <property type="entry name" value="GtrA_DPMS_TM"/>
</dbReference>
<evidence type="ECO:0000256" key="6">
    <source>
        <dbReference type="ARBA" id="ARBA00022989"/>
    </source>
</evidence>
<feature type="domain" description="Glycosyltransferase 2-like" evidence="9">
    <location>
        <begin position="10"/>
        <end position="178"/>
    </location>
</feature>
<dbReference type="Pfam" id="PF00535">
    <property type="entry name" value="Glycos_transf_2"/>
    <property type="match status" value="1"/>
</dbReference>
<evidence type="ECO:0000256" key="8">
    <source>
        <dbReference type="SAM" id="Phobius"/>
    </source>
</evidence>
<dbReference type="InterPro" id="IPR029044">
    <property type="entry name" value="Nucleotide-diphossugar_trans"/>
</dbReference>
<evidence type="ECO:0000256" key="2">
    <source>
        <dbReference type="ARBA" id="ARBA00006739"/>
    </source>
</evidence>
<dbReference type="EC" id="2.4.-.-" evidence="11"/>
<evidence type="ECO:0000256" key="5">
    <source>
        <dbReference type="ARBA" id="ARBA00022692"/>
    </source>
</evidence>
<dbReference type="Pfam" id="PF04138">
    <property type="entry name" value="GtrA_DPMS_TM"/>
    <property type="match status" value="1"/>
</dbReference>
<name>A0ABV3TJB7_9RHOB</name>
<dbReference type="GO" id="GO:0016757">
    <property type="term" value="F:glycosyltransferase activity"/>
    <property type="evidence" value="ECO:0007669"/>
    <property type="project" value="UniProtKB-KW"/>
</dbReference>
<dbReference type="InterPro" id="IPR001173">
    <property type="entry name" value="Glyco_trans_2-like"/>
</dbReference>
<evidence type="ECO:0000256" key="4">
    <source>
        <dbReference type="ARBA" id="ARBA00022679"/>
    </source>
</evidence>
<evidence type="ECO:0000256" key="1">
    <source>
        <dbReference type="ARBA" id="ARBA00004141"/>
    </source>
</evidence>
<feature type="transmembrane region" description="Helical" evidence="8">
    <location>
        <begin position="241"/>
        <end position="262"/>
    </location>
</feature>
<organism evidence="11 12">
    <name type="scientific">Thioclava arctica</name>
    <dbReference type="NCBI Taxonomy" id="3238301"/>
    <lineage>
        <taxon>Bacteria</taxon>
        <taxon>Pseudomonadati</taxon>
        <taxon>Pseudomonadota</taxon>
        <taxon>Alphaproteobacteria</taxon>
        <taxon>Rhodobacterales</taxon>
        <taxon>Paracoccaceae</taxon>
        <taxon>Thioclava</taxon>
    </lineage>
</organism>
<keyword evidence="5 8" id="KW-0812">Transmembrane</keyword>
<dbReference type="PANTHER" id="PTHR43398:SF1">
    <property type="entry name" value="DOLICHOL-PHOSPHATE MANNOSYLTRANSFERASE SUBUNIT 1"/>
    <property type="match status" value="1"/>
</dbReference>
<feature type="transmembrane region" description="Helical" evidence="8">
    <location>
        <begin position="313"/>
        <end position="334"/>
    </location>
</feature>
<evidence type="ECO:0000256" key="7">
    <source>
        <dbReference type="ARBA" id="ARBA00023136"/>
    </source>
</evidence>
<dbReference type="InterPro" id="IPR039528">
    <property type="entry name" value="DPM1-like"/>
</dbReference>
<keyword evidence="4 11" id="KW-0808">Transferase</keyword>
<dbReference type="SUPFAM" id="SSF53448">
    <property type="entry name" value="Nucleotide-diphospho-sugar transferases"/>
    <property type="match status" value="1"/>
</dbReference>
<proteinExistence type="inferred from homology"/>
<feature type="transmembrane region" description="Helical" evidence="8">
    <location>
        <begin position="274"/>
        <end position="292"/>
    </location>
</feature>
<protein>
    <submittedName>
        <fullName evidence="11">Glycosyltransferase</fullName>
        <ecNumber evidence="11">2.4.-.-</ecNumber>
    </submittedName>
</protein>
<dbReference type="RefSeq" id="WP_368391656.1">
    <property type="nucleotide sequence ID" value="NZ_JBFRYC010000004.1"/>
</dbReference>
<keyword evidence="12" id="KW-1185">Reference proteome</keyword>
<keyword evidence="7 8" id="KW-0472">Membrane</keyword>
<accession>A0ABV3TJB7</accession>
<comment type="caution">
    <text evidence="11">The sequence shown here is derived from an EMBL/GenBank/DDBJ whole genome shotgun (WGS) entry which is preliminary data.</text>
</comment>
<evidence type="ECO:0000256" key="3">
    <source>
        <dbReference type="ARBA" id="ARBA00022676"/>
    </source>
</evidence>
<sequence length="367" mass="40495">MTQIAAPDLTVVVPTYNERENVRELVRLLDRALGKIVWSVVFVDDESQDGTADEVRQLSQTDPRVKLIHRVGRRGLAGACIEGILGSEAPVVAVMDGDLQHDERRLADMYQIMQDSQDTDLVIGSRNVTGGTSGDGLSRVRKWGSDRATALVKRLLGLAVSDPMSGFFMLRRRAFNEVVCGLQTHGFKILADMLSAAQGRWKVVEIPYQFRARTAGESKMSINVSLEFLALLISRMTGGVLPVRFVLFLFVGATGLFVQLAVMRLAMLVLGEEFVWAQGIGVLVAMTSNFMLNNMITYRERRLKGSAFLRGLVSFYLVCTVGAVANIAAATVLFHFLPLWFVASSIGAIIGALWNFWASLIFTWRAT</sequence>
<feature type="domain" description="GtrA/DPMS transmembrane" evidence="10">
    <location>
        <begin position="248"/>
        <end position="364"/>
    </location>
</feature>
<evidence type="ECO:0000259" key="9">
    <source>
        <dbReference type="Pfam" id="PF00535"/>
    </source>
</evidence>
<dbReference type="Proteomes" id="UP001557465">
    <property type="component" value="Unassembled WGS sequence"/>
</dbReference>
<keyword evidence="3 11" id="KW-0328">Glycosyltransferase</keyword>
<feature type="transmembrane region" description="Helical" evidence="8">
    <location>
        <begin position="340"/>
        <end position="364"/>
    </location>
</feature>
<dbReference type="EMBL" id="JBFRYC010000004">
    <property type="protein sequence ID" value="MEX1661673.1"/>
    <property type="molecule type" value="Genomic_DNA"/>
</dbReference>
<dbReference type="Gene3D" id="3.90.550.10">
    <property type="entry name" value="Spore Coat Polysaccharide Biosynthesis Protein SpsA, Chain A"/>
    <property type="match status" value="1"/>
</dbReference>
<gene>
    <name evidence="11" type="ORF">AB4874_08380</name>
</gene>
<evidence type="ECO:0000313" key="12">
    <source>
        <dbReference type="Proteomes" id="UP001557465"/>
    </source>
</evidence>